<dbReference type="NCBIfam" id="NF047379">
    <property type="entry name" value="photo_II_Psb32"/>
    <property type="match status" value="1"/>
</dbReference>
<keyword evidence="1" id="KW-0812">Transmembrane</keyword>
<feature type="domain" description="TPM" evidence="2">
    <location>
        <begin position="55"/>
        <end position="180"/>
    </location>
</feature>
<dbReference type="GeneID" id="83684235"/>
<comment type="caution">
    <text evidence="3">The sequence shown here is derived from an EMBL/GenBank/DDBJ whole genome shotgun (WGS) entry which is preliminary data.</text>
</comment>
<gene>
    <name evidence="3" type="ORF">NWP23_10530</name>
</gene>
<evidence type="ECO:0000313" key="4">
    <source>
        <dbReference type="Proteomes" id="UP001159370"/>
    </source>
</evidence>
<reference evidence="3 4" key="1">
    <citation type="journal article" date="2023" name="J. Phycol.">
        <title>Chrysosporum ovalisporum is synonymous with the true-branching cyanobacterium Umezakia natans (Nostocales/Aphanizomenonaceae).</title>
        <authorList>
            <person name="McGregor G.B."/>
            <person name="Sendall B.C."/>
            <person name="Niiyama Y."/>
            <person name="Tuji A."/>
            <person name="Willis A."/>
        </authorList>
    </citation>
    <scope>NUCLEOTIDE SEQUENCE [LARGE SCALE GENOMIC DNA]</scope>
    <source>
        <strain evidence="3 4">FSS-62</strain>
    </source>
</reference>
<dbReference type="RefSeq" id="WP_280651277.1">
    <property type="nucleotide sequence ID" value="NZ_JANQDL010000074.1"/>
</dbReference>
<dbReference type="PANTHER" id="PTHR30373:SF2">
    <property type="entry name" value="UPF0603 PROTEIN YGCG"/>
    <property type="match status" value="1"/>
</dbReference>
<sequence>MKQILNRIFSVKRYLLRLIVPLVMVIFGNSVLTTPALATGVYQIPNLTANGSNWIVDQGEIISRASEGKMSSAFDNLAKKTGNEVRFVTIRRLDYGETPESFSQALFKKWFPTPAEQANQTLLVLDTVTNGTAIITGEQVKSLLTDAIAESVVSETLGVPLREGNKYNQAFVDASDRLVAVLSGEPDPGPPEVTETVQVEGTFTKAEDTDKGNATAWVVGLLIAATIIPMATYFVYQVRQPSSDG</sequence>
<accession>A0AA43GZ25</accession>
<protein>
    <submittedName>
        <fullName evidence="3">TPM domain-containing protein</fullName>
    </submittedName>
</protein>
<organism evidence="3 4">
    <name type="scientific">Umezakia ovalisporum FSS-62</name>
    <dbReference type="NCBI Taxonomy" id="2971776"/>
    <lineage>
        <taxon>Bacteria</taxon>
        <taxon>Bacillati</taxon>
        <taxon>Cyanobacteriota</taxon>
        <taxon>Cyanophyceae</taxon>
        <taxon>Nostocales</taxon>
        <taxon>Nodulariaceae</taxon>
        <taxon>Umezakia</taxon>
    </lineage>
</organism>
<evidence type="ECO:0000256" key="1">
    <source>
        <dbReference type="SAM" id="Phobius"/>
    </source>
</evidence>
<keyword evidence="1" id="KW-1133">Transmembrane helix</keyword>
<dbReference type="InterPro" id="IPR007621">
    <property type="entry name" value="TPM_dom"/>
</dbReference>
<dbReference type="Gene3D" id="3.10.310.50">
    <property type="match status" value="1"/>
</dbReference>
<keyword evidence="1" id="KW-0472">Membrane</keyword>
<dbReference type="AlphaFoldDB" id="A0AA43GZ25"/>
<dbReference type="Proteomes" id="UP001159370">
    <property type="component" value="Unassembled WGS sequence"/>
</dbReference>
<dbReference type="EMBL" id="JANQDL010000074">
    <property type="protein sequence ID" value="MDH6064193.1"/>
    <property type="molecule type" value="Genomic_DNA"/>
</dbReference>
<evidence type="ECO:0000313" key="3">
    <source>
        <dbReference type="EMBL" id="MDH6064193.1"/>
    </source>
</evidence>
<name>A0AA43GZ25_9CYAN</name>
<dbReference type="Pfam" id="PF04536">
    <property type="entry name" value="TPM_phosphatase"/>
    <property type="match status" value="1"/>
</dbReference>
<evidence type="ECO:0000259" key="2">
    <source>
        <dbReference type="Pfam" id="PF04536"/>
    </source>
</evidence>
<proteinExistence type="predicted"/>
<feature type="transmembrane region" description="Helical" evidence="1">
    <location>
        <begin position="214"/>
        <end position="236"/>
    </location>
</feature>
<dbReference type="PANTHER" id="PTHR30373">
    <property type="entry name" value="UPF0603 PROTEIN YGCG"/>
    <property type="match status" value="1"/>
</dbReference>